<evidence type="ECO:0000256" key="1">
    <source>
        <dbReference type="ARBA" id="ARBA00004613"/>
    </source>
</evidence>
<dbReference type="Proteomes" id="UP000001699">
    <property type="component" value="Unassembled WGS sequence"/>
</dbReference>
<evidence type="ECO:0000256" key="2">
    <source>
        <dbReference type="ARBA" id="ARBA00022525"/>
    </source>
</evidence>
<dbReference type="AlphaFoldDB" id="B0YEX3"/>
<dbReference type="EMBL" id="DS499604">
    <property type="protein sequence ID" value="EDP47086.1"/>
    <property type="molecule type" value="Genomic_DNA"/>
</dbReference>
<dbReference type="HOGENOM" id="CLU_100634_0_0_1"/>
<evidence type="ECO:0000259" key="4">
    <source>
        <dbReference type="Pfam" id="PF24517"/>
    </source>
</evidence>
<proteinExistence type="predicted"/>
<sequence>MSHATDLYPSIVCCAYKEPRYSHGSQELQYLFLNQSNRDHHPHTMHTPTPLTICTVLTALASCITTSWAQDAPAIKDSTILRSTVSCPDCPERNCYKCTLGHEKTLRASTGGRGWERFLIGFKLPAPVTDATKCTVQFPAFVRPNPFAVNVTVARALSSDWDEDTVNGENAPESGDIFTSMSLEPYENMQAIDITAACKGAQANGEFSIYVGTQSDSVELWSKDSDAPAILHVSGSVCKAS</sequence>
<comment type="subcellular location">
    <subcellularLocation>
        <location evidence="1">Secreted</location>
    </subcellularLocation>
</comment>
<dbReference type="Pfam" id="PF24517">
    <property type="entry name" value="CBM96"/>
    <property type="match status" value="1"/>
</dbReference>
<gene>
    <name evidence="5" type="ORF">AFUB_100810</name>
</gene>
<dbReference type="OrthoDB" id="5555675at2759"/>
<accession>B0YEX3</accession>
<evidence type="ECO:0000256" key="3">
    <source>
        <dbReference type="ARBA" id="ARBA00022729"/>
    </source>
</evidence>
<name>B0YEX3_ASPFC</name>
<evidence type="ECO:0000313" key="5">
    <source>
        <dbReference type="EMBL" id="EDP47086.1"/>
    </source>
</evidence>
<protein>
    <recommendedName>
        <fullName evidence="4">Carbohydrate-binding module family 96 domain-containing protein</fullName>
    </recommendedName>
</protein>
<dbReference type="GO" id="GO:0005576">
    <property type="term" value="C:extracellular region"/>
    <property type="evidence" value="ECO:0007669"/>
    <property type="project" value="UniProtKB-SubCell"/>
</dbReference>
<organism evidence="5 6">
    <name type="scientific">Aspergillus fumigatus (strain CBS 144.89 / FGSC A1163 / CEA10)</name>
    <name type="common">Neosartorya fumigata</name>
    <dbReference type="NCBI Taxonomy" id="451804"/>
    <lineage>
        <taxon>Eukaryota</taxon>
        <taxon>Fungi</taxon>
        <taxon>Dikarya</taxon>
        <taxon>Ascomycota</taxon>
        <taxon>Pezizomycotina</taxon>
        <taxon>Eurotiomycetes</taxon>
        <taxon>Eurotiomycetidae</taxon>
        <taxon>Eurotiales</taxon>
        <taxon>Aspergillaceae</taxon>
        <taxon>Aspergillus</taxon>
        <taxon>Aspergillus subgen. Fumigati</taxon>
    </lineage>
</organism>
<reference evidence="5 6" key="1">
    <citation type="journal article" date="2008" name="PLoS Genet.">
        <title>Genomic islands in the pathogenic filamentous fungus Aspergillus fumigatus.</title>
        <authorList>
            <person name="Fedorova N.D."/>
            <person name="Khaldi N."/>
            <person name="Joardar V.S."/>
            <person name="Maiti R."/>
            <person name="Amedeo P."/>
            <person name="Anderson M.J."/>
            <person name="Crabtree J."/>
            <person name="Silva J.C."/>
            <person name="Badger J.H."/>
            <person name="Albarraq A."/>
            <person name="Angiuoli S."/>
            <person name="Bussey H."/>
            <person name="Bowyer P."/>
            <person name="Cotty P.J."/>
            <person name="Dyer P.S."/>
            <person name="Egan A."/>
            <person name="Galens K."/>
            <person name="Fraser-Liggett C.M."/>
            <person name="Haas B.J."/>
            <person name="Inman J.M."/>
            <person name="Kent R."/>
            <person name="Lemieux S."/>
            <person name="Malavazi I."/>
            <person name="Orvis J."/>
            <person name="Roemer T."/>
            <person name="Ronning C.M."/>
            <person name="Sundaram J.P."/>
            <person name="Sutton G."/>
            <person name="Turner G."/>
            <person name="Venter J.C."/>
            <person name="White O.R."/>
            <person name="Whitty B.R."/>
            <person name="Youngman P."/>
            <person name="Wolfe K.H."/>
            <person name="Goldman G.H."/>
            <person name="Wortman J.R."/>
            <person name="Jiang B."/>
            <person name="Denning D.W."/>
            <person name="Nierman W.C."/>
        </authorList>
    </citation>
    <scope>NUCLEOTIDE SEQUENCE [LARGE SCALE GENOMIC DNA]</scope>
    <source>
        <strain evidence="6">CBS 144.89 / FGSC A1163 / CEA10</strain>
    </source>
</reference>
<keyword evidence="2" id="KW-0964">Secreted</keyword>
<dbReference type="VEuPathDB" id="FungiDB:AFUB_100810"/>
<evidence type="ECO:0000313" key="6">
    <source>
        <dbReference type="Proteomes" id="UP000001699"/>
    </source>
</evidence>
<keyword evidence="3" id="KW-0732">Signal</keyword>
<feature type="domain" description="Carbohydrate-binding module family 96" evidence="4">
    <location>
        <begin position="105"/>
        <end position="227"/>
    </location>
</feature>
<dbReference type="InterPro" id="IPR055372">
    <property type="entry name" value="CBM96"/>
</dbReference>
<keyword evidence="6" id="KW-1185">Reference proteome</keyword>